<keyword evidence="11" id="KW-1185">Reference proteome</keyword>
<accession>A0A2V2LL93</accession>
<evidence type="ECO:0000256" key="4">
    <source>
        <dbReference type="ARBA" id="ARBA00022475"/>
    </source>
</evidence>
<dbReference type="InterPro" id="IPR007208">
    <property type="entry name" value="MrpF/PhaF-like"/>
</dbReference>
<comment type="similarity">
    <text evidence="2">Belongs to the CPA3 antiporters (TC 2.A.63) subunit F family.</text>
</comment>
<keyword evidence="7 9" id="KW-0472">Membrane</keyword>
<evidence type="ECO:0000256" key="5">
    <source>
        <dbReference type="ARBA" id="ARBA00022692"/>
    </source>
</evidence>
<name>A0A2V2LL93_9RHOB</name>
<feature type="region of interest" description="Disordered" evidence="8">
    <location>
        <begin position="96"/>
        <end position="122"/>
    </location>
</feature>
<evidence type="ECO:0000256" key="8">
    <source>
        <dbReference type="SAM" id="MobiDB-lite"/>
    </source>
</evidence>
<comment type="caution">
    <text evidence="10">The sequence shown here is derived from an EMBL/GenBank/DDBJ whole genome shotgun (WGS) entry which is preliminary data.</text>
</comment>
<dbReference type="EMBL" id="QGKU01000004">
    <property type="protein sequence ID" value="PWR04354.1"/>
    <property type="molecule type" value="Genomic_DNA"/>
</dbReference>
<evidence type="ECO:0000256" key="2">
    <source>
        <dbReference type="ARBA" id="ARBA00009212"/>
    </source>
</evidence>
<dbReference type="Proteomes" id="UP000245680">
    <property type="component" value="Unassembled WGS sequence"/>
</dbReference>
<proteinExistence type="inferred from homology"/>
<evidence type="ECO:0000256" key="3">
    <source>
        <dbReference type="ARBA" id="ARBA00022448"/>
    </source>
</evidence>
<feature type="transmembrane region" description="Helical" evidence="9">
    <location>
        <begin position="40"/>
        <end position="59"/>
    </location>
</feature>
<organism evidence="10 11">
    <name type="scientific">Meridianimarinicoccus roseus</name>
    <dbReference type="NCBI Taxonomy" id="2072018"/>
    <lineage>
        <taxon>Bacteria</taxon>
        <taxon>Pseudomonadati</taxon>
        <taxon>Pseudomonadota</taxon>
        <taxon>Alphaproteobacteria</taxon>
        <taxon>Rhodobacterales</taxon>
        <taxon>Paracoccaceae</taxon>
        <taxon>Meridianimarinicoccus</taxon>
    </lineage>
</organism>
<keyword evidence="4" id="KW-1003">Cell membrane</keyword>
<dbReference type="GO" id="GO:0005886">
    <property type="term" value="C:plasma membrane"/>
    <property type="evidence" value="ECO:0007669"/>
    <property type="project" value="UniProtKB-SubCell"/>
</dbReference>
<gene>
    <name evidence="10" type="ORF">DKT77_01350</name>
</gene>
<evidence type="ECO:0000256" key="1">
    <source>
        <dbReference type="ARBA" id="ARBA00004651"/>
    </source>
</evidence>
<evidence type="ECO:0000256" key="9">
    <source>
        <dbReference type="SAM" id="Phobius"/>
    </source>
</evidence>
<evidence type="ECO:0000313" key="10">
    <source>
        <dbReference type="EMBL" id="PWR04354.1"/>
    </source>
</evidence>
<dbReference type="AlphaFoldDB" id="A0A2V2LL93"/>
<dbReference type="GO" id="GO:0015385">
    <property type="term" value="F:sodium:proton antiporter activity"/>
    <property type="evidence" value="ECO:0007669"/>
    <property type="project" value="TreeGrafter"/>
</dbReference>
<evidence type="ECO:0000256" key="6">
    <source>
        <dbReference type="ARBA" id="ARBA00022989"/>
    </source>
</evidence>
<keyword evidence="6 9" id="KW-1133">Transmembrane helix</keyword>
<evidence type="ECO:0000256" key="7">
    <source>
        <dbReference type="ARBA" id="ARBA00023136"/>
    </source>
</evidence>
<dbReference type="PANTHER" id="PTHR34702">
    <property type="entry name" value="NA(+)/H(+) ANTIPORTER SUBUNIT F1"/>
    <property type="match status" value="1"/>
</dbReference>
<protein>
    <submittedName>
        <fullName evidence="10">pH regulation protein F</fullName>
    </submittedName>
</protein>
<evidence type="ECO:0000313" key="11">
    <source>
        <dbReference type="Proteomes" id="UP000245680"/>
    </source>
</evidence>
<sequence>MMTSSGFLALCVTVGFGLIMASLVLGFVRLAKGPTFSDRVVALDMMSVSIVGFCALYAIKTGVSSFVDIAIVVALIGFLATVALARFAERGLHRNRETEGQPVDMVARQSSGGADAGEGDQP</sequence>
<keyword evidence="3" id="KW-0813">Transport</keyword>
<reference evidence="10 11" key="1">
    <citation type="submission" date="2018-05" db="EMBL/GenBank/DDBJ databases">
        <title>Rhodobacteraceae gen. nov., sp. nov. isolated from sea water.</title>
        <authorList>
            <person name="Ren Y."/>
        </authorList>
    </citation>
    <scope>NUCLEOTIDE SEQUENCE [LARGE SCALE GENOMIC DNA]</scope>
    <source>
        <strain evidence="10 11">TG-679</strain>
    </source>
</reference>
<feature type="transmembrane region" description="Helical" evidence="9">
    <location>
        <begin position="6"/>
        <end position="28"/>
    </location>
</feature>
<feature type="transmembrane region" description="Helical" evidence="9">
    <location>
        <begin position="65"/>
        <end position="87"/>
    </location>
</feature>
<dbReference type="Pfam" id="PF04066">
    <property type="entry name" value="MrpF_PhaF"/>
    <property type="match status" value="1"/>
</dbReference>
<comment type="subcellular location">
    <subcellularLocation>
        <location evidence="1">Cell membrane</location>
        <topology evidence="1">Multi-pass membrane protein</topology>
    </subcellularLocation>
</comment>
<dbReference type="OrthoDB" id="9800226at2"/>
<dbReference type="PANTHER" id="PTHR34702:SF1">
    <property type="entry name" value="NA(+)_H(+) ANTIPORTER SUBUNIT F"/>
    <property type="match status" value="1"/>
</dbReference>
<keyword evidence="5 9" id="KW-0812">Transmembrane</keyword>
<dbReference type="RefSeq" id="WP_109809949.1">
    <property type="nucleotide sequence ID" value="NZ_QGKU01000004.1"/>
</dbReference>